<keyword evidence="4" id="KW-0472">Membrane</keyword>
<proteinExistence type="predicted"/>
<comment type="caution">
    <text evidence="5">The sequence shown here is derived from an EMBL/GenBank/DDBJ whole genome shotgun (WGS) entry which is preliminary data.</text>
</comment>
<comment type="subcellular location">
    <subcellularLocation>
        <location evidence="1">Golgi apparatus membrane</location>
        <topology evidence="1">Peripheral membrane protein</topology>
        <orientation evidence="1">Cytoplasmic side</orientation>
    </subcellularLocation>
</comment>
<evidence type="ECO:0000313" key="5">
    <source>
        <dbReference type="EMBL" id="GMA87994.1"/>
    </source>
</evidence>
<dbReference type="InterPro" id="IPR008628">
    <property type="entry name" value="GPP34-like"/>
</dbReference>
<dbReference type="Proteomes" id="UP001157017">
    <property type="component" value="Unassembled WGS sequence"/>
</dbReference>
<evidence type="ECO:0000256" key="3">
    <source>
        <dbReference type="ARBA" id="ARBA00023121"/>
    </source>
</evidence>
<reference evidence="6" key="1">
    <citation type="journal article" date="2019" name="Int. J. Syst. Evol. Microbiol.">
        <title>The Global Catalogue of Microorganisms (GCM) 10K type strain sequencing project: providing services to taxonomists for standard genome sequencing and annotation.</title>
        <authorList>
            <consortium name="The Broad Institute Genomics Platform"/>
            <consortium name="The Broad Institute Genome Sequencing Center for Infectious Disease"/>
            <person name="Wu L."/>
            <person name="Ma J."/>
        </authorList>
    </citation>
    <scope>NUCLEOTIDE SEQUENCE [LARGE SCALE GENOMIC DNA]</scope>
    <source>
        <strain evidence="6">NBRC 108730</strain>
    </source>
</reference>
<keyword evidence="3" id="KW-0446">Lipid-binding</keyword>
<evidence type="ECO:0000313" key="6">
    <source>
        <dbReference type="Proteomes" id="UP001157017"/>
    </source>
</evidence>
<keyword evidence="2" id="KW-0333">Golgi apparatus</keyword>
<dbReference type="Pfam" id="PF05719">
    <property type="entry name" value="GPP34"/>
    <property type="match status" value="1"/>
</dbReference>
<dbReference type="Gene3D" id="1.10.3630.10">
    <property type="entry name" value="yeast vps74-n-term truncation variant domain like"/>
    <property type="match status" value="1"/>
</dbReference>
<evidence type="ECO:0008006" key="7">
    <source>
        <dbReference type="Google" id="ProtNLM"/>
    </source>
</evidence>
<dbReference type="InterPro" id="IPR038261">
    <property type="entry name" value="GPP34-like_sf"/>
</dbReference>
<organism evidence="5 6">
    <name type="scientific">Angustibacter aerolatus</name>
    <dbReference type="NCBI Taxonomy" id="1162965"/>
    <lineage>
        <taxon>Bacteria</taxon>
        <taxon>Bacillati</taxon>
        <taxon>Actinomycetota</taxon>
        <taxon>Actinomycetes</taxon>
        <taxon>Kineosporiales</taxon>
        <taxon>Kineosporiaceae</taxon>
    </lineage>
</organism>
<dbReference type="EMBL" id="BSUZ01000001">
    <property type="protein sequence ID" value="GMA87994.1"/>
    <property type="molecule type" value="Genomic_DNA"/>
</dbReference>
<evidence type="ECO:0000256" key="4">
    <source>
        <dbReference type="ARBA" id="ARBA00023136"/>
    </source>
</evidence>
<gene>
    <name evidence="5" type="ORF">GCM10025868_32440</name>
</gene>
<accession>A0ABQ6JLI6</accession>
<name>A0ABQ6JLI6_9ACTN</name>
<protein>
    <recommendedName>
        <fullName evidence="7">AbiEi antitoxin C-terminal domain-containing protein</fullName>
    </recommendedName>
</protein>
<keyword evidence="6" id="KW-1185">Reference proteome</keyword>
<evidence type="ECO:0000256" key="1">
    <source>
        <dbReference type="ARBA" id="ARBA00004255"/>
    </source>
</evidence>
<evidence type="ECO:0000256" key="2">
    <source>
        <dbReference type="ARBA" id="ARBA00023034"/>
    </source>
</evidence>
<sequence>MRDGVLVRRDRVVLGVLRLGRWVPAAADAHPAAEPLERVRAAVTQGGDPRGGRLLALLDAARAARAVLPDLPRADVRRAGARLRATDPVAQAVRAALRRRESVG</sequence>